<gene>
    <name evidence="1" type="ORF">HF577_06885</name>
</gene>
<dbReference type="SUPFAM" id="SSF51445">
    <property type="entry name" value="(Trans)glycosidases"/>
    <property type="match status" value="1"/>
</dbReference>
<dbReference type="RefSeq" id="WP_169394902.1">
    <property type="nucleotide sequence ID" value="NZ_BAAAJH010000050.1"/>
</dbReference>
<name>A0ABX1RC73_9PSEU</name>
<comment type="caution">
    <text evidence="1">The sequence shown here is derived from an EMBL/GenBank/DDBJ whole genome shotgun (WGS) entry which is preliminary data.</text>
</comment>
<evidence type="ECO:0000313" key="1">
    <source>
        <dbReference type="EMBL" id="NMH76823.1"/>
    </source>
</evidence>
<proteinExistence type="predicted"/>
<dbReference type="InterPro" id="IPR017853">
    <property type="entry name" value="GH"/>
</dbReference>
<dbReference type="Proteomes" id="UP001296706">
    <property type="component" value="Unassembled WGS sequence"/>
</dbReference>
<accession>A0ABX1RC73</accession>
<evidence type="ECO:0000313" key="2">
    <source>
        <dbReference type="Proteomes" id="UP001296706"/>
    </source>
</evidence>
<dbReference type="EMBL" id="JAAXKY010000014">
    <property type="protein sequence ID" value="NMH76823.1"/>
    <property type="molecule type" value="Genomic_DNA"/>
</dbReference>
<reference evidence="1 2" key="1">
    <citation type="submission" date="2020-04" db="EMBL/GenBank/DDBJ databases">
        <authorList>
            <person name="Klaysubun C."/>
            <person name="Duangmal K."/>
            <person name="Lipun K."/>
        </authorList>
    </citation>
    <scope>NUCLEOTIDE SEQUENCE [LARGE SCALE GENOMIC DNA]</scope>
    <source>
        <strain evidence="1 2">JCM 11839</strain>
    </source>
</reference>
<organism evidence="1 2">
    <name type="scientific">Pseudonocardia xinjiangensis</name>
    <dbReference type="NCBI Taxonomy" id="75289"/>
    <lineage>
        <taxon>Bacteria</taxon>
        <taxon>Bacillati</taxon>
        <taxon>Actinomycetota</taxon>
        <taxon>Actinomycetes</taxon>
        <taxon>Pseudonocardiales</taxon>
        <taxon>Pseudonocardiaceae</taxon>
        <taxon>Pseudonocardia</taxon>
    </lineage>
</organism>
<keyword evidence="2" id="KW-1185">Reference proteome</keyword>
<sequence length="363" mass="40121">MSSPARRAFTVEHRGRWRLRTPDGAPFLSVGVVHADDTNLRYPHNIDIHRERYGGSRRRWLHEGLVPEMTSWGFNTVGWTSEYVSGSGLATDGGIVDLGHSDGLAPDELAGAGVPYTLSLRVAEIEHWNGAPAYRDPRTPAFAQWCDHLARTLCRPEDPNLLGYFLVDVPGWGRHPAGGGYPAAELPAIAEAYYRVATQAIRRHDPHHLILGDRYGTRAAVPEPVLDAMAPYVDVLSVQAFPGPGPGSLDAALERIGRWHERTSRPVLIADTGNWCPTIMSPDRTGSARDQRERGAGYVAAAEAFAALPWCLGWHWCSWVENPHRGFGLKDPWDEPYRDLTDVVAETNHRLTGLVREQAGEPV</sequence>
<dbReference type="Gene3D" id="3.20.20.80">
    <property type="entry name" value="Glycosidases"/>
    <property type="match status" value="2"/>
</dbReference>
<protein>
    <submittedName>
        <fullName evidence="1">Agarase</fullName>
    </submittedName>
</protein>